<dbReference type="InterPro" id="IPR005844">
    <property type="entry name" value="A-D-PHexomutase_a/b/a-I"/>
</dbReference>
<evidence type="ECO:0000256" key="10">
    <source>
        <dbReference type="RuleBase" id="RU004326"/>
    </source>
</evidence>
<dbReference type="GO" id="GO:0004615">
    <property type="term" value="F:phosphomannomutase activity"/>
    <property type="evidence" value="ECO:0007669"/>
    <property type="project" value="UniProtKB-EC"/>
</dbReference>
<dbReference type="SUPFAM" id="SSF55957">
    <property type="entry name" value="Phosphoglucomutase, C-terminal domain"/>
    <property type="match status" value="1"/>
</dbReference>
<dbReference type="Pfam" id="PF02878">
    <property type="entry name" value="PGM_PMM_I"/>
    <property type="match status" value="1"/>
</dbReference>
<dbReference type="PATRIC" id="fig|1120926.3.peg.1962"/>
<name>N8ZQA1_9GAMM</name>
<keyword evidence="15" id="KW-1185">Reference proteome</keyword>
<protein>
    <recommendedName>
        <fullName evidence="5">phosphomannomutase</fullName>
        <ecNumber evidence="5">5.4.2.8</ecNumber>
    </recommendedName>
</protein>
<dbReference type="EMBL" id="APPN01000064">
    <property type="protein sequence ID" value="ENV33660.1"/>
    <property type="molecule type" value="Genomic_DNA"/>
</dbReference>
<evidence type="ECO:0000259" key="11">
    <source>
        <dbReference type="Pfam" id="PF02878"/>
    </source>
</evidence>
<dbReference type="InterPro" id="IPR005846">
    <property type="entry name" value="A-D-PHexomutase_a/b/a-III"/>
</dbReference>
<reference evidence="14 15" key="1">
    <citation type="submission" date="2013-02" db="EMBL/GenBank/DDBJ databases">
        <title>The Genome Sequence of Acinetobacter gerneri CIP 107464.</title>
        <authorList>
            <consortium name="The Broad Institute Genome Sequencing Platform"/>
            <consortium name="The Broad Institute Genome Sequencing Center for Infectious Disease"/>
            <person name="Cerqueira G."/>
            <person name="Feldgarden M."/>
            <person name="Courvalin P."/>
            <person name="Perichon B."/>
            <person name="Grillot-Courvalin C."/>
            <person name="Clermont D."/>
            <person name="Rocha E."/>
            <person name="Yoon E.-J."/>
            <person name="Nemec A."/>
            <person name="Walker B."/>
            <person name="Young S.K."/>
            <person name="Zeng Q."/>
            <person name="Gargeya S."/>
            <person name="Fitzgerald M."/>
            <person name="Haas B."/>
            <person name="Abouelleil A."/>
            <person name="Alvarado L."/>
            <person name="Arachchi H.M."/>
            <person name="Berlin A.M."/>
            <person name="Chapman S.B."/>
            <person name="Dewar J."/>
            <person name="Goldberg J."/>
            <person name="Griggs A."/>
            <person name="Gujja S."/>
            <person name="Hansen M."/>
            <person name="Howarth C."/>
            <person name="Imamovic A."/>
            <person name="Larimer J."/>
            <person name="McCowan C."/>
            <person name="Murphy C."/>
            <person name="Neiman D."/>
            <person name="Pearson M."/>
            <person name="Priest M."/>
            <person name="Roberts A."/>
            <person name="Saif S."/>
            <person name="Shea T."/>
            <person name="Sisk P."/>
            <person name="Sykes S."/>
            <person name="Wortman J."/>
            <person name="Nusbaum C."/>
            <person name="Birren B."/>
        </authorList>
    </citation>
    <scope>NUCLEOTIDE SEQUENCE [LARGE SCALE GENOMIC DNA]</scope>
    <source>
        <strain evidence="14 15">CIP 107464</strain>
    </source>
</reference>
<dbReference type="Gene3D" id="3.40.120.10">
    <property type="entry name" value="Alpha-D-Glucose-1,6-Bisphosphate, subunit A, domain 3"/>
    <property type="match status" value="3"/>
</dbReference>
<dbReference type="GO" id="GO:0005975">
    <property type="term" value="P:carbohydrate metabolic process"/>
    <property type="evidence" value="ECO:0007669"/>
    <property type="project" value="InterPro"/>
</dbReference>
<dbReference type="SUPFAM" id="SSF53738">
    <property type="entry name" value="Phosphoglucomutase, first 3 domains"/>
    <property type="match status" value="3"/>
</dbReference>
<dbReference type="PANTHER" id="PTHR43771">
    <property type="entry name" value="PHOSPHOMANNOMUTASE"/>
    <property type="match status" value="1"/>
</dbReference>
<dbReference type="InterPro" id="IPR005845">
    <property type="entry name" value="A-D-PHexomutase_a/b/a-II"/>
</dbReference>
<dbReference type="CDD" id="cd03089">
    <property type="entry name" value="PMM_PGM"/>
    <property type="match status" value="1"/>
</dbReference>
<evidence type="ECO:0000256" key="8">
    <source>
        <dbReference type="ARBA" id="ARBA00022842"/>
    </source>
</evidence>
<dbReference type="Gene3D" id="3.30.310.50">
    <property type="entry name" value="Alpha-D-phosphohexomutase, C-terminal domain"/>
    <property type="match status" value="1"/>
</dbReference>
<organism evidence="14 15">
    <name type="scientific">Acinetobacter gerneri DSM 14967 = CIP 107464 = MTCC 9824</name>
    <dbReference type="NCBI Taxonomy" id="1120926"/>
    <lineage>
        <taxon>Bacteria</taxon>
        <taxon>Pseudomonadati</taxon>
        <taxon>Pseudomonadota</taxon>
        <taxon>Gammaproteobacteria</taxon>
        <taxon>Moraxellales</taxon>
        <taxon>Moraxellaceae</taxon>
        <taxon>Acinetobacter</taxon>
    </lineage>
</organism>
<dbReference type="Proteomes" id="UP000013117">
    <property type="component" value="Unassembled WGS sequence"/>
</dbReference>
<evidence type="ECO:0000256" key="3">
    <source>
        <dbReference type="ARBA" id="ARBA00004699"/>
    </source>
</evidence>
<evidence type="ECO:0000256" key="7">
    <source>
        <dbReference type="ARBA" id="ARBA00022723"/>
    </source>
</evidence>
<dbReference type="EC" id="5.4.2.8" evidence="5"/>
<dbReference type="HOGENOM" id="CLU_016950_9_1_6"/>
<evidence type="ECO:0000256" key="4">
    <source>
        <dbReference type="ARBA" id="ARBA00010231"/>
    </source>
</evidence>
<dbReference type="STRING" id="202952.GCA_000747725_00804"/>
<comment type="caution">
    <text evidence="14">The sequence shown here is derived from an EMBL/GenBank/DDBJ whole genome shotgun (WGS) entry which is preliminary data.</text>
</comment>
<dbReference type="InterPro" id="IPR036900">
    <property type="entry name" value="A-D-PHexomutase_C_sf"/>
</dbReference>
<evidence type="ECO:0000259" key="13">
    <source>
        <dbReference type="Pfam" id="PF02880"/>
    </source>
</evidence>
<dbReference type="PROSITE" id="PS00710">
    <property type="entry name" value="PGM_PMM"/>
    <property type="match status" value="1"/>
</dbReference>
<gene>
    <name evidence="14" type="ORF">F960_02039</name>
</gene>
<dbReference type="GO" id="GO:0000287">
    <property type="term" value="F:magnesium ion binding"/>
    <property type="evidence" value="ECO:0007669"/>
    <property type="project" value="InterPro"/>
</dbReference>
<comment type="pathway">
    <text evidence="3">Nucleotide-sugar biosynthesis; GDP-alpha-D-mannose biosynthesis; alpha-D-mannose 1-phosphate from D-fructose 6-phosphate: step 2/2.</text>
</comment>
<dbReference type="InterPro" id="IPR016055">
    <property type="entry name" value="A-D-PHexomutase_a/b/a-I/II/III"/>
</dbReference>
<evidence type="ECO:0000256" key="6">
    <source>
        <dbReference type="ARBA" id="ARBA00022553"/>
    </source>
</evidence>
<dbReference type="eggNOG" id="COG1109">
    <property type="taxonomic scope" value="Bacteria"/>
</dbReference>
<dbReference type="InterPro" id="IPR016066">
    <property type="entry name" value="A-D-PHexomutase_CS"/>
</dbReference>
<comment type="catalytic activity">
    <reaction evidence="1">
        <text>alpha-D-mannose 1-phosphate = D-mannose 6-phosphate</text>
        <dbReference type="Rhea" id="RHEA:11140"/>
        <dbReference type="ChEBI" id="CHEBI:58409"/>
        <dbReference type="ChEBI" id="CHEBI:58735"/>
        <dbReference type="EC" id="5.4.2.8"/>
    </reaction>
</comment>
<feature type="domain" description="Alpha-D-phosphohexomutase alpha/beta/alpha" evidence="11">
    <location>
        <begin position="31"/>
        <end position="154"/>
    </location>
</feature>
<keyword evidence="6" id="KW-0597">Phosphoprotein</keyword>
<dbReference type="AlphaFoldDB" id="N8ZQA1"/>
<evidence type="ECO:0000256" key="2">
    <source>
        <dbReference type="ARBA" id="ARBA00001946"/>
    </source>
</evidence>
<dbReference type="PANTHER" id="PTHR43771:SF2">
    <property type="entry name" value="PHOSPHOMANNOMUTASE_PHOSPHOGLUCOMUTASE"/>
    <property type="match status" value="1"/>
</dbReference>
<evidence type="ECO:0000313" key="15">
    <source>
        <dbReference type="Proteomes" id="UP000013117"/>
    </source>
</evidence>
<evidence type="ECO:0000256" key="1">
    <source>
        <dbReference type="ARBA" id="ARBA00000586"/>
    </source>
</evidence>
<evidence type="ECO:0000313" key="14">
    <source>
        <dbReference type="EMBL" id="ENV33660.1"/>
    </source>
</evidence>
<evidence type="ECO:0000256" key="5">
    <source>
        <dbReference type="ARBA" id="ARBA00012730"/>
    </source>
</evidence>
<dbReference type="InterPro" id="IPR005841">
    <property type="entry name" value="Alpha-D-phosphohexomutase_SF"/>
</dbReference>
<keyword evidence="7 10" id="KW-0479">Metal-binding</keyword>
<evidence type="ECO:0000259" key="12">
    <source>
        <dbReference type="Pfam" id="PF02879"/>
    </source>
</evidence>
<dbReference type="PRINTS" id="PR00509">
    <property type="entry name" value="PGMPMM"/>
</dbReference>
<comment type="similarity">
    <text evidence="4 10">Belongs to the phosphohexose mutase family.</text>
</comment>
<keyword evidence="8 10" id="KW-0460">Magnesium</keyword>
<keyword evidence="9" id="KW-0413">Isomerase</keyword>
<proteinExistence type="inferred from homology"/>
<feature type="domain" description="Alpha-D-phosphohexomutase alpha/beta/alpha" evidence="12">
    <location>
        <begin position="179"/>
        <end position="278"/>
    </location>
</feature>
<comment type="cofactor">
    <cofactor evidence="2">
        <name>Mg(2+)</name>
        <dbReference type="ChEBI" id="CHEBI:18420"/>
    </cofactor>
</comment>
<dbReference type="Pfam" id="PF02879">
    <property type="entry name" value="PGM_PMM_II"/>
    <property type="match status" value="1"/>
</dbReference>
<accession>N8ZQA1</accession>
<sequence>MDLFAFFEAFKEVKQQEVLLMNIQQQFFPTEIFRAYDIRGKASLLSPKVILAIAKALAHQYQQFAQDQIVIGYDARLMSPIIADLLEKSFIQQGFKVENIGCCSTPQMYFIAKQQQGNGIMITASHNPKTDNGIKWVIKGEPPTPEMIQEVGQEALQHIHSVEDLTDLSIGHHLFKVNYLDQYQQAILADIKLSKPLKVVIDGLNGSAGQSSAEILKKLGCEVVAIRCDANGHFPDHAPDPSKSIHLTELRKQVCETHADLGIALDGDGDRVVLIDENAKIISADRLLALFAKLCLTDHPHKEIVYDVKCSVMVRQTIEALGGKAKMLRTGSSFLRKYLAQSKGQAVFGGEYAGHYVFNDGRGMGYDDGIYAALRVMEYLSQNDLTLSQILAAYPERCHTEDTYISTHNINPSVLLDDIETLSQKTSAEMSKIDGVRLDFDHGFGIIRASNTGEYFTVRFDADSPSSLNDIRNTFVTMLSDRYPKIAHDILNAQ</sequence>
<evidence type="ECO:0000256" key="9">
    <source>
        <dbReference type="ARBA" id="ARBA00023235"/>
    </source>
</evidence>
<dbReference type="Pfam" id="PF02880">
    <property type="entry name" value="PGM_PMM_III"/>
    <property type="match status" value="1"/>
</dbReference>
<feature type="domain" description="Alpha-D-phosphohexomutase alpha/beta/alpha" evidence="13">
    <location>
        <begin position="285"/>
        <end position="395"/>
    </location>
</feature>